<feature type="compositionally biased region" description="Basic and acidic residues" evidence="1">
    <location>
        <begin position="67"/>
        <end position="78"/>
    </location>
</feature>
<dbReference type="InterPro" id="IPR002622">
    <property type="entry name" value="Transposase_14"/>
</dbReference>
<gene>
    <name evidence="3" type="ORF">AVDCRST_MAG82-3221</name>
</gene>
<dbReference type="Pfam" id="PF01710">
    <property type="entry name" value="HTH_Tnp_IS630"/>
    <property type="match status" value="1"/>
</dbReference>
<dbReference type="InterPro" id="IPR036388">
    <property type="entry name" value="WH-like_DNA-bd_sf"/>
</dbReference>
<evidence type="ECO:0000259" key="2">
    <source>
        <dbReference type="Pfam" id="PF01710"/>
    </source>
</evidence>
<evidence type="ECO:0000313" key="3">
    <source>
        <dbReference type="EMBL" id="CAA9444839.1"/>
    </source>
</evidence>
<feature type="compositionally biased region" description="Basic residues" evidence="1">
    <location>
        <begin position="47"/>
        <end position="64"/>
    </location>
</feature>
<proteinExistence type="predicted"/>
<reference evidence="3" key="1">
    <citation type="submission" date="2020-02" db="EMBL/GenBank/DDBJ databases">
        <authorList>
            <person name="Meier V. D."/>
        </authorList>
    </citation>
    <scope>NUCLEOTIDE SEQUENCE</scope>
    <source>
        <strain evidence="3">AVDCRST_MAG82</strain>
    </source>
</reference>
<organism evidence="3">
    <name type="scientific">uncultured Rubrobacteraceae bacterium</name>
    <dbReference type="NCBI Taxonomy" id="349277"/>
    <lineage>
        <taxon>Bacteria</taxon>
        <taxon>Bacillati</taxon>
        <taxon>Actinomycetota</taxon>
        <taxon>Rubrobacteria</taxon>
        <taxon>Rubrobacterales</taxon>
        <taxon>Rubrobacteraceae</taxon>
        <taxon>environmental samples</taxon>
    </lineage>
</organism>
<feature type="domain" description="Transposase Synechocystis PCC 6803" evidence="2">
    <location>
        <begin position="9"/>
        <end position="93"/>
    </location>
</feature>
<sequence length="132" mass="14814">MRHHGRMKAYSEDLRRKVVEAVQQRGMSKSEAARTFGVSLSSVKRYVGKARRGSPLSPKKHPGPRSKMSERARRLLKADVENRPAVTLRERRRFVEGVAGVSVSESTLSRLLRRMGFSPKGGAWVRPRGTSS</sequence>
<name>A0A6J4QHP5_9ACTN</name>
<dbReference type="EMBL" id="CADCVA010000394">
    <property type="protein sequence ID" value="CAA9444839.1"/>
    <property type="molecule type" value="Genomic_DNA"/>
</dbReference>
<dbReference type="Gene3D" id="1.10.10.10">
    <property type="entry name" value="Winged helix-like DNA-binding domain superfamily/Winged helix DNA-binding domain"/>
    <property type="match status" value="1"/>
</dbReference>
<feature type="region of interest" description="Disordered" evidence="1">
    <location>
        <begin position="47"/>
        <end position="78"/>
    </location>
</feature>
<accession>A0A6J4QHP5</accession>
<evidence type="ECO:0000256" key="1">
    <source>
        <dbReference type="SAM" id="MobiDB-lite"/>
    </source>
</evidence>
<dbReference type="InterPro" id="IPR009057">
    <property type="entry name" value="Homeodomain-like_sf"/>
</dbReference>
<dbReference type="SUPFAM" id="SSF46689">
    <property type="entry name" value="Homeodomain-like"/>
    <property type="match status" value="1"/>
</dbReference>
<protein>
    <recommendedName>
        <fullName evidence="2">Transposase Synechocystis PCC 6803 domain-containing protein</fullName>
    </recommendedName>
</protein>
<dbReference type="AlphaFoldDB" id="A0A6J4QHP5"/>